<evidence type="ECO:0000256" key="3">
    <source>
        <dbReference type="ARBA" id="ARBA00023163"/>
    </source>
</evidence>
<organism evidence="6 7">
    <name type="scientific">Erythroxylum novogranatense</name>
    <dbReference type="NCBI Taxonomy" id="1862640"/>
    <lineage>
        <taxon>Eukaryota</taxon>
        <taxon>Viridiplantae</taxon>
        <taxon>Streptophyta</taxon>
        <taxon>Embryophyta</taxon>
        <taxon>Tracheophyta</taxon>
        <taxon>Spermatophyta</taxon>
        <taxon>Magnoliopsida</taxon>
        <taxon>eudicotyledons</taxon>
        <taxon>Gunneridae</taxon>
        <taxon>Pentapetalae</taxon>
        <taxon>rosids</taxon>
        <taxon>fabids</taxon>
        <taxon>Malpighiales</taxon>
        <taxon>Erythroxylaceae</taxon>
        <taxon>Erythroxylum</taxon>
    </lineage>
</organism>
<accession>A0AAV8U8Z3</accession>
<dbReference type="PANTHER" id="PTHR31636">
    <property type="entry name" value="OSJNBA0084A10.13 PROTEIN-RELATED"/>
    <property type="match status" value="1"/>
</dbReference>
<reference evidence="6 7" key="1">
    <citation type="submission" date="2021-09" db="EMBL/GenBank/DDBJ databases">
        <title>Genomic insights and catalytic innovation underlie evolution of tropane alkaloids biosynthesis.</title>
        <authorList>
            <person name="Wang Y.-J."/>
            <person name="Tian T."/>
            <person name="Huang J.-P."/>
            <person name="Huang S.-X."/>
        </authorList>
    </citation>
    <scope>NUCLEOTIDE SEQUENCE [LARGE SCALE GENOMIC DNA]</scope>
    <source>
        <strain evidence="6">KIB-2018</strain>
        <tissue evidence="6">Leaf</tissue>
    </source>
</reference>
<keyword evidence="7" id="KW-1185">Reference proteome</keyword>
<proteinExistence type="inferred from homology"/>
<evidence type="ECO:0000256" key="4">
    <source>
        <dbReference type="ARBA" id="ARBA00023242"/>
    </source>
</evidence>
<dbReference type="PROSITE" id="PS50985">
    <property type="entry name" value="GRAS"/>
    <property type="match status" value="1"/>
</dbReference>
<keyword evidence="2" id="KW-0805">Transcription regulation</keyword>
<evidence type="ECO:0000256" key="5">
    <source>
        <dbReference type="PROSITE-ProRule" id="PRU01191"/>
    </source>
</evidence>
<dbReference type="Proteomes" id="UP001159364">
    <property type="component" value="Linkage Group LG08"/>
</dbReference>
<dbReference type="EMBL" id="JAIWQS010000008">
    <property type="protein sequence ID" value="KAJ8898910.1"/>
    <property type="molecule type" value="Genomic_DNA"/>
</dbReference>
<evidence type="ECO:0000313" key="7">
    <source>
        <dbReference type="Proteomes" id="UP001159364"/>
    </source>
</evidence>
<evidence type="ECO:0000256" key="2">
    <source>
        <dbReference type="ARBA" id="ARBA00023015"/>
    </source>
</evidence>
<feature type="region of interest" description="SAW" evidence="5">
    <location>
        <begin position="453"/>
        <end position="525"/>
    </location>
</feature>
<name>A0AAV8U8Z3_9ROSI</name>
<dbReference type="AlphaFoldDB" id="A0AAV8U8Z3"/>
<protein>
    <recommendedName>
        <fullName evidence="8">Nodulation signaling pathway 2-like protein</fullName>
    </recommendedName>
</protein>
<evidence type="ECO:0000256" key="1">
    <source>
        <dbReference type="ARBA" id="ARBA00004123"/>
    </source>
</evidence>
<keyword evidence="4" id="KW-0539">Nucleus</keyword>
<sequence length="526" mass="59704">MQPEMDESSWTFYNPIDSSLDQIGFYGVGLGYSGDDLCEIPTTLTKQDDIYDFETNPFFSDMFSDGLARSPSCNDNVWIPFPAQDYALDHEIESYFSEPVEIVQGRSSSGSEGQDLWSPSSSIKSNEASVVLTPSSLVLPCAGFELDNQISILHLLKAYGEALEDGQRELADIIIRRVSEKASPAGATLERLAFNLSQDLGKQADYLKQESSKNFETAFQTFYQIFPYGRFAHFAANSAILEAMPVDAETIHIVDFDMGEGIQWPPMIEALSRKQKAVRLTSVKIGKELECEWTPLMWSFEEAQRRLHDHARHYGVKLKVEEMELQEMVTEIKKEIKKDGKNEWLTFNCMVGLPHMGRVRNGMLVKQFLRIAKELTGAGFASDNTNRGIITFATGHVMKNLRDGSGFGSFMEASMAHYRALLESIESNFRASLEARMMLECLFVAPYISSRSWSQKWDEVKEDWQFHVADGLGTWRVSKERLEEAREMVKLNQNLYEVKLGGENQDNQIILEWKGTPLLRVSTWIN</sequence>
<comment type="caution">
    <text evidence="5">Lacks conserved residue(s) required for the propagation of feature annotation.</text>
</comment>
<dbReference type="GO" id="GO:0005634">
    <property type="term" value="C:nucleus"/>
    <property type="evidence" value="ECO:0007669"/>
    <property type="project" value="UniProtKB-SubCell"/>
</dbReference>
<comment type="caution">
    <text evidence="6">The sequence shown here is derived from an EMBL/GenBank/DDBJ whole genome shotgun (WGS) entry which is preliminary data.</text>
</comment>
<feature type="short sequence motif" description="VHIID" evidence="5">
    <location>
        <begin position="251"/>
        <end position="255"/>
    </location>
</feature>
<keyword evidence="3" id="KW-0804">Transcription</keyword>
<evidence type="ECO:0000313" key="6">
    <source>
        <dbReference type="EMBL" id="KAJ8898910.1"/>
    </source>
</evidence>
<dbReference type="Pfam" id="PF03514">
    <property type="entry name" value="GRAS"/>
    <property type="match status" value="1"/>
</dbReference>
<dbReference type="InterPro" id="IPR005202">
    <property type="entry name" value="TF_GRAS"/>
</dbReference>
<comment type="similarity">
    <text evidence="5">Belongs to the GRAS family.</text>
</comment>
<comment type="subcellular location">
    <subcellularLocation>
        <location evidence="1">Nucleus</location>
    </subcellularLocation>
</comment>
<gene>
    <name evidence="6" type="ORF">K2173_008403</name>
</gene>
<evidence type="ECO:0008006" key="8">
    <source>
        <dbReference type="Google" id="ProtNLM"/>
    </source>
</evidence>